<organism evidence="1 2">
    <name type="scientific">Populus trichocarpa</name>
    <name type="common">Western balsam poplar</name>
    <name type="synonym">Populus balsamifera subsp. trichocarpa</name>
    <dbReference type="NCBI Taxonomy" id="3694"/>
    <lineage>
        <taxon>Eukaryota</taxon>
        <taxon>Viridiplantae</taxon>
        <taxon>Streptophyta</taxon>
        <taxon>Embryophyta</taxon>
        <taxon>Tracheophyta</taxon>
        <taxon>Spermatophyta</taxon>
        <taxon>Magnoliopsida</taxon>
        <taxon>eudicotyledons</taxon>
        <taxon>Gunneridae</taxon>
        <taxon>Pentapetalae</taxon>
        <taxon>rosids</taxon>
        <taxon>fabids</taxon>
        <taxon>Malpighiales</taxon>
        <taxon>Salicaceae</taxon>
        <taxon>Saliceae</taxon>
        <taxon>Populus</taxon>
    </lineage>
</organism>
<comment type="caution">
    <text evidence="1">The sequence shown here is derived from an EMBL/GenBank/DDBJ whole genome shotgun (WGS) entry which is preliminary data.</text>
</comment>
<accession>A0ACC0TBW1</accession>
<gene>
    <name evidence="1" type="ORF">POPTR_002G006501v4</name>
</gene>
<evidence type="ECO:0000313" key="1">
    <source>
        <dbReference type="EMBL" id="KAI9398796.1"/>
    </source>
</evidence>
<proteinExistence type="predicted"/>
<dbReference type="EMBL" id="CM009291">
    <property type="protein sequence ID" value="KAI9398796.1"/>
    <property type="molecule type" value="Genomic_DNA"/>
</dbReference>
<evidence type="ECO:0000313" key="2">
    <source>
        <dbReference type="Proteomes" id="UP000006729"/>
    </source>
</evidence>
<protein>
    <submittedName>
        <fullName evidence="1">Uncharacterized protein</fullName>
    </submittedName>
</protein>
<reference evidence="1 2" key="1">
    <citation type="journal article" date="2006" name="Science">
        <title>The genome of black cottonwood, Populus trichocarpa (Torr. &amp; Gray).</title>
        <authorList>
            <person name="Tuskan G.A."/>
            <person name="Difazio S."/>
            <person name="Jansson S."/>
            <person name="Bohlmann J."/>
            <person name="Grigoriev I."/>
            <person name="Hellsten U."/>
            <person name="Putnam N."/>
            <person name="Ralph S."/>
            <person name="Rombauts S."/>
            <person name="Salamov A."/>
            <person name="Schein J."/>
            <person name="Sterck L."/>
            <person name="Aerts A."/>
            <person name="Bhalerao R.R."/>
            <person name="Bhalerao R.P."/>
            <person name="Blaudez D."/>
            <person name="Boerjan W."/>
            <person name="Brun A."/>
            <person name="Brunner A."/>
            <person name="Busov V."/>
            <person name="Campbell M."/>
            <person name="Carlson J."/>
            <person name="Chalot M."/>
            <person name="Chapman J."/>
            <person name="Chen G.L."/>
            <person name="Cooper D."/>
            <person name="Coutinho P.M."/>
            <person name="Couturier J."/>
            <person name="Covert S."/>
            <person name="Cronk Q."/>
            <person name="Cunningham R."/>
            <person name="Davis J."/>
            <person name="Degroeve S."/>
            <person name="Dejardin A."/>
            <person name="Depamphilis C."/>
            <person name="Detter J."/>
            <person name="Dirks B."/>
            <person name="Dubchak I."/>
            <person name="Duplessis S."/>
            <person name="Ehlting J."/>
            <person name="Ellis B."/>
            <person name="Gendler K."/>
            <person name="Goodstein D."/>
            <person name="Gribskov M."/>
            <person name="Grimwood J."/>
            <person name="Groover A."/>
            <person name="Gunter L."/>
            <person name="Hamberger B."/>
            <person name="Heinze B."/>
            <person name="Helariutta Y."/>
            <person name="Henrissat B."/>
            <person name="Holligan D."/>
            <person name="Holt R."/>
            <person name="Huang W."/>
            <person name="Islam-Faridi N."/>
            <person name="Jones S."/>
            <person name="Jones-Rhoades M."/>
            <person name="Jorgensen R."/>
            <person name="Joshi C."/>
            <person name="Kangasjarvi J."/>
            <person name="Karlsson J."/>
            <person name="Kelleher C."/>
            <person name="Kirkpatrick R."/>
            <person name="Kirst M."/>
            <person name="Kohler A."/>
            <person name="Kalluri U."/>
            <person name="Larimer F."/>
            <person name="Leebens-Mack J."/>
            <person name="Leple J.C."/>
            <person name="Locascio P."/>
            <person name="Lou Y."/>
            <person name="Lucas S."/>
            <person name="Martin F."/>
            <person name="Montanini B."/>
            <person name="Napoli C."/>
            <person name="Nelson D.R."/>
            <person name="Nelson C."/>
            <person name="Nieminen K."/>
            <person name="Nilsson O."/>
            <person name="Pereda V."/>
            <person name="Peter G."/>
            <person name="Philippe R."/>
            <person name="Pilate G."/>
            <person name="Poliakov A."/>
            <person name="Razumovskaya J."/>
            <person name="Richardson P."/>
            <person name="Rinaldi C."/>
            <person name="Ritland K."/>
            <person name="Rouze P."/>
            <person name="Ryaboy D."/>
            <person name="Schmutz J."/>
            <person name="Schrader J."/>
            <person name="Segerman B."/>
            <person name="Shin H."/>
            <person name="Siddiqui A."/>
            <person name="Sterky F."/>
            <person name="Terry A."/>
            <person name="Tsai C.J."/>
            <person name="Uberbacher E."/>
            <person name="Unneberg P."/>
            <person name="Vahala J."/>
            <person name="Wall K."/>
            <person name="Wessler S."/>
            <person name="Yang G."/>
            <person name="Yin T."/>
            <person name="Douglas C."/>
            <person name="Marra M."/>
            <person name="Sandberg G."/>
            <person name="Van de Peer Y."/>
            <person name="Rokhsar D."/>
        </authorList>
    </citation>
    <scope>NUCLEOTIDE SEQUENCE [LARGE SCALE GENOMIC DNA]</scope>
    <source>
        <strain evidence="2">cv. Nisqually</strain>
    </source>
</reference>
<keyword evidence="2" id="KW-1185">Reference proteome</keyword>
<name>A0ACC0TBW1_POPTR</name>
<dbReference type="Proteomes" id="UP000006729">
    <property type="component" value="Chromosome 2"/>
</dbReference>
<sequence length="87" mass="10166">MLAQCCLLALEWDCIMISMKKLGTFYHGKKGFSCDKSWFVELFYVKGRCDVDKDFKQFGCCLDSLQSFLEIPFLYDNFVTLFICICL</sequence>